<reference evidence="1 2" key="1">
    <citation type="submission" date="2020-06" db="EMBL/GenBank/DDBJ databases">
        <title>Pan-genome analysis of Streptococcus suis serotype 2 revealed genomic diversity among strains of different virulence.</title>
        <authorList>
            <person name="Guo G."/>
            <person name="Zhang W."/>
        </authorList>
    </citation>
    <scope>NUCLEOTIDE SEQUENCE [LARGE SCALE GENOMIC DNA]</scope>
    <source>
        <strain evidence="1 2">ZJ92091101</strain>
    </source>
</reference>
<comment type="caution">
    <text evidence="1">The sequence shown here is derived from an EMBL/GenBank/DDBJ whole genome shotgun (WGS) entry which is preliminary data.</text>
</comment>
<dbReference type="EMBL" id="JABXEU010000045">
    <property type="protein sequence ID" value="NVH37698.1"/>
    <property type="molecule type" value="Genomic_DNA"/>
</dbReference>
<gene>
    <name evidence="1" type="ORF">HU146_10665</name>
</gene>
<dbReference type="RefSeq" id="WP_169050655.1">
    <property type="nucleotide sequence ID" value="NZ_CEDM01000021.1"/>
</dbReference>
<evidence type="ECO:0000313" key="2">
    <source>
        <dbReference type="Proteomes" id="UP000548355"/>
    </source>
</evidence>
<dbReference type="Proteomes" id="UP000548355">
    <property type="component" value="Unassembled WGS sequence"/>
</dbReference>
<protein>
    <submittedName>
        <fullName evidence="1">Uncharacterized protein</fullName>
    </submittedName>
</protein>
<dbReference type="AlphaFoldDB" id="A0A7Y6RRY6"/>
<proteinExistence type="predicted"/>
<organism evidence="1 2">
    <name type="scientific">Streptococcus suis</name>
    <dbReference type="NCBI Taxonomy" id="1307"/>
    <lineage>
        <taxon>Bacteria</taxon>
        <taxon>Bacillati</taxon>
        <taxon>Bacillota</taxon>
        <taxon>Bacilli</taxon>
        <taxon>Lactobacillales</taxon>
        <taxon>Streptococcaceae</taxon>
        <taxon>Streptococcus</taxon>
    </lineage>
</organism>
<accession>A0A7Y6RRY6</accession>
<sequence length="55" mass="6046">MANTLKSKVVRGELVEVVEGSGFLGGSDYQLVVGGQIKAQSKDLNYILSEFDRIW</sequence>
<evidence type="ECO:0000313" key="1">
    <source>
        <dbReference type="EMBL" id="NVH37698.1"/>
    </source>
</evidence>
<name>A0A7Y6RRY6_STRSU</name>